<dbReference type="EMBL" id="JACPNR010000004">
    <property type="protein sequence ID" value="MBI2677598.1"/>
    <property type="molecule type" value="Genomic_DNA"/>
</dbReference>
<dbReference type="Pfam" id="PF06884">
    <property type="entry name" value="DUF1264"/>
    <property type="match status" value="1"/>
</dbReference>
<name>A0A932A7I5_9BACT</name>
<evidence type="ECO:0000313" key="2">
    <source>
        <dbReference type="EMBL" id="MBI2677598.1"/>
    </source>
</evidence>
<accession>A0A932A7I5</accession>
<gene>
    <name evidence="2" type="ORF">HYX28_02320</name>
</gene>
<dbReference type="InterPro" id="IPR010686">
    <property type="entry name" value="OBAP-like"/>
</dbReference>
<reference evidence="2" key="1">
    <citation type="submission" date="2020-07" db="EMBL/GenBank/DDBJ databases">
        <title>Huge and variable diversity of episymbiotic CPR bacteria and DPANN archaea in groundwater ecosystems.</title>
        <authorList>
            <person name="He C.Y."/>
            <person name="Keren R."/>
            <person name="Whittaker M."/>
            <person name="Farag I.F."/>
            <person name="Doudna J."/>
            <person name="Cate J.H.D."/>
            <person name="Banfield J.F."/>
        </authorList>
    </citation>
    <scope>NUCLEOTIDE SEQUENCE</scope>
    <source>
        <strain evidence="2">NC_groundwater_580_Pr5_B-0.1um_64_19</strain>
    </source>
</reference>
<feature type="chain" id="PRO_5036814676" evidence="1">
    <location>
        <begin position="26"/>
        <end position="181"/>
    </location>
</feature>
<evidence type="ECO:0000313" key="3">
    <source>
        <dbReference type="Proteomes" id="UP000779809"/>
    </source>
</evidence>
<proteinExistence type="predicted"/>
<dbReference type="Proteomes" id="UP000779809">
    <property type="component" value="Unassembled WGS sequence"/>
</dbReference>
<evidence type="ECO:0000256" key="1">
    <source>
        <dbReference type="SAM" id="SignalP"/>
    </source>
</evidence>
<sequence length="181" mass="19693">MRSRVLALCLIALVAAYGLGAQQSAAPSEAQTAKPTDGYNIHVIAPHVVKGKEMGPFHHYCKVISPDEPIIQCQIYDSTDANAPLTQIEYIIGKKVTRGGILTLKQWNRDWHDHKQEIETGRVKVLDVGPEDQAKIAGIVLHTDGLIFDLWPHGSKIPTGASSVAQSVGHVNLKSLKESSE</sequence>
<dbReference type="AlphaFoldDB" id="A0A932A7I5"/>
<keyword evidence="1" id="KW-0732">Signal</keyword>
<protein>
    <submittedName>
        <fullName evidence="2">DUF1264 domain-containing protein</fullName>
    </submittedName>
</protein>
<organism evidence="2 3">
    <name type="scientific">Candidatus Korobacter versatilis</name>
    <dbReference type="NCBI Taxonomy" id="658062"/>
    <lineage>
        <taxon>Bacteria</taxon>
        <taxon>Pseudomonadati</taxon>
        <taxon>Acidobacteriota</taxon>
        <taxon>Terriglobia</taxon>
        <taxon>Terriglobales</taxon>
        <taxon>Candidatus Korobacteraceae</taxon>
        <taxon>Candidatus Korobacter</taxon>
    </lineage>
</organism>
<feature type="signal peptide" evidence="1">
    <location>
        <begin position="1"/>
        <end position="25"/>
    </location>
</feature>
<comment type="caution">
    <text evidence="2">The sequence shown here is derived from an EMBL/GenBank/DDBJ whole genome shotgun (WGS) entry which is preliminary data.</text>
</comment>